<dbReference type="AlphaFoldDB" id="A0AAV9GQ99"/>
<feature type="transmembrane region" description="Helical" evidence="1">
    <location>
        <begin position="63"/>
        <end position="82"/>
    </location>
</feature>
<evidence type="ECO:0000256" key="1">
    <source>
        <dbReference type="SAM" id="Phobius"/>
    </source>
</evidence>
<keyword evidence="1" id="KW-0472">Membrane</keyword>
<dbReference type="EMBL" id="MU865933">
    <property type="protein sequence ID" value="KAK4450159.1"/>
    <property type="molecule type" value="Genomic_DNA"/>
</dbReference>
<name>A0AAV9GQ99_9PEZI</name>
<evidence type="ECO:0000313" key="3">
    <source>
        <dbReference type="Proteomes" id="UP001321760"/>
    </source>
</evidence>
<protein>
    <submittedName>
        <fullName evidence="2">Uncharacterized protein</fullName>
    </submittedName>
</protein>
<reference evidence="2" key="2">
    <citation type="submission" date="2023-05" db="EMBL/GenBank/DDBJ databases">
        <authorList>
            <consortium name="Lawrence Berkeley National Laboratory"/>
            <person name="Steindorff A."/>
            <person name="Hensen N."/>
            <person name="Bonometti L."/>
            <person name="Westerberg I."/>
            <person name="Brannstrom I.O."/>
            <person name="Guillou S."/>
            <person name="Cros-Aarteil S."/>
            <person name="Calhoun S."/>
            <person name="Haridas S."/>
            <person name="Kuo A."/>
            <person name="Mondo S."/>
            <person name="Pangilinan J."/>
            <person name="Riley R."/>
            <person name="Labutti K."/>
            <person name="Andreopoulos B."/>
            <person name="Lipzen A."/>
            <person name="Chen C."/>
            <person name="Yanf M."/>
            <person name="Daum C."/>
            <person name="Ng V."/>
            <person name="Clum A."/>
            <person name="Ohm R."/>
            <person name="Martin F."/>
            <person name="Silar P."/>
            <person name="Natvig D."/>
            <person name="Lalanne C."/>
            <person name="Gautier V."/>
            <person name="Ament-Velasquez S.L."/>
            <person name="Kruys A."/>
            <person name="Hutchinson M.I."/>
            <person name="Powell A.J."/>
            <person name="Barry K."/>
            <person name="Miller A.N."/>
            <person name="Grigoriev I.V."/>
            <person name="Debuchy R."/>
            <person name="Gladieux P."/>
            <person name="Thoren M.H."/>
            <person name="Johannesson H."/>
        </authorList>
    </citation>
    <scope>NUCLEOTIDE SEQUENCE</scope>
    <source>
        <strain evidence="2">PSN243</strain>
    </source>
</reference>
<organism evidence="2 3">
    <name type="scientific">Podospora aff. communis PSN243</name>
    <dbReference type="NCBI Taxonomy" id="3040156"/>
    <lineage>
        <taxon>Eukaryota</taxon>
        <taxon>Fungi</taxon>
        <taxon>Dikarya</taxon>
        <taxon>Ascomycota</taxon>
        <taxon>Pezizomycotina</taxon>
        <taxon>Sordariomycetes</taxon>
        <taxon>Sordariomycetidae</taxon>
        <taxon>Sordariales</taxon>
        <taxon>Podosporaceae</taxon>
        <taxon>Podospora</taxon>
    </lineage>
</organism>
<keyword evidence="1" id="KW-1133">Transmembrane helix</keyword>
<accession>A0AAV9GQ99</accession>
<sequence>MHDLRGLVVATLAGGRNMTVAERIPLMASVGYGPAVFICWFLLLLSITIAWGLNPVVGRRDAIVMDVSATLFVPIATVVPAIRLKNTVKAVDKTVTELMGMMSDDNAHQIISDVEAFLAICEEMMTWLAVLYWIATRNGTQRRRIEVAVAGLLYVCCSSVASAQEFGPRLLLWSEPNREATPLSACSDIVLRRHLERGLGASLHPWTRHFASRSCMAQAPGFKQTRI</sequence>
<proteinExistence type="predicted"/>
<reference evidence="2" key="1">
    <citation type="journal article" date="2023" name="Mol. Phylogenet. Evol.">
        <title>Genome-scale phylogeny and comparative genomics of the fungal order Sordariales.</title>
        <authorList>
            <person name="Hensen N."/>
            <person name="Bonometti L."/>
            <person name="Westerberg I."/>
            <person name="Brannstrom I.O."/>
            <person name="Guillou S."/>
            <person name="Cros-Aarteil S."/>
            <person name="Calhoun S."/>
            <person name="Haridas S."/>
            <person name="Kuo A."/>
            <person name="Mondo S."/>
            <person name="Pangilinan J."/>
            <person name="Riley R."/>
            <person name="LaButti K."/>
            <person name="Andreopoulos B."/>
            <person name="Lipzen A."/>
            <person name="Chen C."/>
            <person name="Yan M."/>
            <person name="Daum C."/>
            <person name="Ng V."/>
            <person name="Clum A."/>
            <person name="Steindorff A."/>
            <person name="Ohm R.A."/>
            <person name="Martin F."/>
            <person name="Silar P."/>
            <person name="Natvig D.O."/>
            <person name="Lalanne C."/>
            <person name="Gautier V."/>
            <person name="Ament-Velasquez S.L."/>
            <person name="Kruys A."/>
            <person name="Hutchinson M.I."/>
            <person name="Powell A.J."/>
            <person name="Barry K."/>
            <person name="Miller A.N."/>
            <person name="Grigoriev I.V."/>
            <person name="Debuchy R."/>
            <person name="Gladieux P."/>
            <person name="Hiltunen Thoren M."/>
            <person name="Johannesson H."/>
        </authorList>
    </citation>
    <scope>NUCLEOTIDE SEQUENCE</scope>
    <source>
        <strain evidence="2">PSN243</strain>
    </source>
</reference>
<evidence type="ECO:0000313" key="2">
    <source>
        <dbReference type="EMBL" id="KAK4450159.1"/>
    </source>
</evidence>
<gene>
    <name evidence="2" type="ORF">QBC34DRAFT_402999</name>
</gene>
<dbReference type="Proteomes" id="UP001321760">
    <property type="component" value="Unassembled WGS sequence"/>
</dbReference>
<keyword evidence="3" id="KW-1185">Reference proteome</keyword>
<feature type="transmembrane region" description="Helical" evidence="1">
    <location>
        <begin position="31"/>
        <end position="51"/>
    </location>
</feature>
<keyword evidence="1" id="KW-0812">Transmembrane</keyword>
<comment type="caution">
    <text evidence="2">The sequence shown here is derived from an EMBL/GenBank/DDBJ whole genome shotgun (WGS) entry which is preliminary data.</text>
</comment>